<comment type="caution">
    <text evidence="4">The sequence shown here is derived from an EMBL/GenBank/DDBJ whole genome shotgun (WGS) entry which is preliminary data.</text>
</comment>
<dbReference type="Pfam" id="PF00072">
    <property type="entry name" value="Response_reg"/>
    <property type="match status" value="1"/>
</dbReference>
<dbReference type="InterPro" id="IPR001789">
    <property type="entry name" value="Sig_transdc_resp-reg_receiver"/>
</dbReference>
<dbReference type="Gene3D" id="3.40.50.2300">
    <property type="match status" value="1"/>
</dbReference>
<dbReference type="InterPro" id="IPR001932">
    <property type="entry name" value="PPM-type_phosphatase-like_dom"/>
</dbReference>
<dbReference type="CDD" id="cd00156">
    <property type="entry name" value="REC"/>
    <property type="match status" value="1"/>
</dbReference>
<feature type="domain" description="Response regulatory" evidence="3">
    <location>
        <begin position="5"/>
        <end position="121"/>
    </location>
</feature>
<evidence type="ECO:0000256" key="1">
    <source>
        <dbReference type="ARBA" id="ARBA00022553"/>
    </source>
</evidence>
<protein>
    <submittedName>
        <fullName evidence="4">Response regulator</fullName>
    </submittedName>
</protein>
<dbReference type="PANTHER" id="PTHR44591:SF3">
    <property type="entry name" value="RESPONSE REGULATORY DOMAIN-CONTAINING PROTEIN"/>
    <property type="match status" value="1"/>
</dbReference>
<name>A0ABT8LGB0_9BACT</name>
<reference evidence="4" key="1">
    <citation type="submission" date="2023-06" db="EMBL/GenBank/DDBJ databases">
        <title>Genomic of Agaribacillus aureum.</title>
        <authorList>
            <person name="Wang G."/>
        </authorList>
    </citation>
    <scope>NUCLEOTIDE SEQUENCE</scope>
    <source>
        <strain evidence="4">BMA12</strain>
    </source>
</reference>
<dbReference type="SUPFAM" id="SSF52172">
    <property type="entry name" value="CheY-like"/>
    <property type="match status" value="1"/>
</dbReference>
<sequence>MKESKILVVEDDELMLKAIKHVISRQHMDVTAVTNGREALKCARKMIFDLVISDINMPLMNGHDFVKRFRQLPEYKLTPFIFLSGNNNKQDWVKGLSDGADDYLKKPFDPQLLIAKVNANLKRVQLQRQQLTITQAKNLGVENGHVVFCTSLKKSYQLPTEKIKSAVIHVTGEQQLFTILEEKDTWLLLIDEYAGWPFRLMKKIKSIAESKQIPLFVLVSKTTTSEKIEAYFESGATRLLFKDLFDNSLVHEINAQLERETAIKHKYLNAINIAAQNSPIGQNKEYNKQLNHFSLSCFHQSYQNIPGGDYYEVFHLGENKKLVAIGDVMGKEWGAWFFVAGYLAYLRSVIHFILNNNNNDKIVSRPGDILTLLNKVVYKDLQLTEAFSTFSLLFIDGENGKIKMASAGGLDPVLWNHASKKVSEVKVKGTLLGLVEDTQYPSVKLKLGKQDGLIICTDGYTESKSQHSDNMVGFNGVGMTLEHMQHHKEVSAISYDKLFKTQHQVNSFSDDRTLVFIKKLK</sequence>
<proteinExistence type="predicted"/>
<evidence type="ECO:0000313" key="4">
    <source>
        <dbReference type="EMBL" id="MDN5216802.1"/>
    </source>
</evidence>
<evidence type="ECO:0000259" key="3">
    <source>
        <dbReference type="PROSITE" id="PS50110"/>
    </source>
</evidence>
<dbReference type="EMBL" id="JAUJEB010000011">
    <property type="protein sequence ID" value="MDN5216802.1"/>
    <property type="molecule type" value="Genomic_DNA"/>
</dbReference>
<evidence type="ECO:0000256" key="2">
    <source>
        <dbReference type="PROSITE-ProRule" id="PRU00169"/>
    </source>
</evidence>
<dbReference type="Pfam" id="PF07228">
    <property type="entry name" value="SpoIIE"/>
    <property type="match status" value="1"/>
</dbReference>
<dbReference type="Gene3D" id="3.60.40.10">
    <property type="entry name" value="PPM-type phosphatase domain"/>
    <property type="match status" value="1"/>
</dbReference>
<dbReference type="InterPro" id="IPR036457">
    <property type="entry name" value="PPM-type-like_dom_sf"/>
</dbReference>
<gene>
    <name evidence="4" type="ORF">QQ020_32325</name>
</gene>
<evidence type="ECO:0000313" key="5">
    <source>
        <dbReference type="Proteomes" id="UP001172083"/>
    </source>
</evidence>
<dbReference type="PANTHER" id="PTHR44591">
    <property type="entry name" value="STRESS RESPONSE REGULATOR PROTEIN 1"/>
    <property type="match status" value="1"/>
</dbReference>
<dbReference type="InterPro" id="IPR011006">
    <property type="entry name" value="CheY-like_superfamily"/>
</dbReference>
<dbReference type="Proteomes" id="UP001172083">
    <property type="component" value="Unassembled WGS sequence"/>
</dbReference>
<feature type="modified residue" description="4-aspartylphosphate" evidence="2">
    <location>
        <position position="54"/>
    </location>
</feature>
<organism evidence="4 5">
    <name type="scientific">Agaribacillus aureus</name>
    <dbReference type="NCBI Taxonomy" id="3051825"/>
    <lineage>
        <taxon>Bacteria</taxon>
        <taxon>Pseudomonadati</taxon>
        <taxon>Bacteroidota</taxon>
        <taxon>Cytophagia</taxon>
        <taxon>Cytophagales</taxon>
        <taxon>Splendidivirgaceae</taxon>
        <taxon>Agaribacillus</taxon>
    </lineage>
</organism>
<accession>A0ABT8LGB0</accession>
<keyword evidence="5" id="KW-1185">Reference proteome</keyword>
<dbReference type="PROSITE" id="PS50110">
    <property type="entry name" value="RESPONSE_REGULATORY"/>
    <property type="match status" value="1"/>
</dbReference>
<keyword evidence="1 2" id="KW-0597">Phosphoprotein</keyword>
<dbReference type="RefSeq" id="WP_346762140.1">
    <property type="nucleotide sequence ID" value="NZ_JAUJEB010000011.1"/>
</dbReference>
<dbReference type="InterPro" id="IPR050595">
    <property type="entry name" value="Bact_response_regulator"/>
</dbReference>
<dbReference type="SMART" id="SM00331">
    <property type="entry name" value="PP2C_SIG"/>
    <property type="match status" value="1"/>
</dbReference>
<dbReference type="SMART" id="SM00448">
    <property type="entry name" value="REC"/>
    <property type="match status" value="1"/>
</dbReference>